<keyword evidence="2 4" id="KW-0863">Zinc-finger</keyword>
<evidence type="ECO:0000259" key="5">
    <source>
        <dbReference type="PROSITE" id="PS50966"/>
    </source>
</evidence>
<feature type="domain" description="SWIM-type" evidence="5">
    <location>
        <begin position="526"/>
        <end position="564"/>
    </location>
</feature>
<keyword evidence="7" id="KW-1185">Reference proteome</keyword>
<evidence type="ECO:0000256" key="2">
    <source>
        <dbReference type="ARBA" id="ARBA00022771"/>
    </source>
</evidence>
<dbReference type="InterPro" id="IPR018289">
    <property type="entry name" value="MULE_transposase_dom"/>
</dbReference>
<dbReference type="InterPro" id="IPR007527">
    <property type="entry name" value="Znf_SWIM"/>
</dbReference>
<organism evidence="6 7">
    <name type="scientific">Cinnamomum micranthum f. kanehirae</name>
    <dbReference type="NCBI Taxonomy" id="337451"/>
    <lineage>
        <taxon>Eukaryota</taxon>
        <taxon>Viridiplantae</taxon>
        <taxon>Streptophyta</taxon>
        <taxon>Embryophyta</taxon>
        <taxon>Tracheophyta</taxon>
        <taxon>Spermatophyta</taxon>
        <taxon>Magnoliopsida</taxon>
        <taxon>Magnoliidae</taxon>
        <taxon>Laurales</taxon>
        <taxon>Lauraceae</taxon>
        <taxon>Cinnamomum</taxon>
    </lineage>
</organism>
<dbReference type="Pfam" id="PF04434">
    <property type="entry name" value="SWIM"/>
    <property type="match status" value="1"/>
</dbReference>
<name>A0A3S3MVB1_9MAGN</name>
<dbReference type="STRING" id="337451.A0A3S3MVB1"/>
<comment type="caution">
    <text evidence="6">The sequence shown here is derived from an EMBL/GenBank/DDBJ whole genome shotgun (WGS) entry which is preliminary data.</text>
</comment>
<dbReference type="Proteomes" id="UP000283530">
    <property type="component" value="Unassembled WGS sequence"/>
</dbReference>
<accession>A0A3S3MVB1</accession>
<proteinExistence type="predicted"/>
<dbReference type="Pfam" id="PF10551">
    <property type="entry name" value="MULE"/>
    <property type="match status" value="1"/>
</dbReference>
<evidence type="ECO:0000256" key="4">
    <source>
        <dbReference type="PROSITE-ProRule" id="PRU00325"/>
    </source>
</evidence>
<dbReference type="PANTHER" id="PTHR47718:SF6">
    <property type="entry name" value="PROTEIN FAR1-RELATED SEQUENCE"/>
    <property type="match status" value="1"/>
</dbReference>
<dbReference type="AlphaFoldDB" id="A0A3S3MVB1"/>
<dbReference type="PROSITE" id="PS50966">
    <property type="entry name" value="ZF_SWIM"/>
    <property type="match status" value="1"/>
</dbReference>
<keyword evidence="1" id="KW-0479">Metal-binding</keyword>
<dbReference type="GO" id="GO:0008270">
    <property type="term" value="F:zinc ion binding"/>
    <property type="evidence" value="ECO:0007669"/>
    <property type="project" value="UniProtKB-KW"/>
</dbReference>
<dbReference type="InterPro" id="IPR006564">
    <property type="entry name" value="Znf_PMZ"/>
</dbReference>
<keyword evidence="3" id="KW-0862">Zinc</keyword>
<evidence type="ECO:0000256" key="3">
    <source>
        <dbReference type="ARBA" id="ARBA00022833"/>
    </source>
</evidence>
<evidence type="ECO:0000313" key="7">
    <source>
        <dbReference type="Proteomes" id="UP000283530"/>
    </source>
</evidence>
<dbReference type="InterPro" id="IPR004330">
    <property type="entry name" value="FAR1_DNA_bnd_dom"/>
</dbReference>
<protein>
    <submittedName>
        <fullName evidence="6">Protein FAR1-RELATED SEQUENCE 5-like protein</fullName>
    </submittedName>
</protein>
<dbReference type="OrthoDB" id="2402896at2759"/>
<dbReference type="SMART" id="SM00575">
    <property type="entry name" value="ZnF_PMZ"/>
    <property type="match status" value="1"/>
</dbReference>
<dbReference type="EMBL" id="QPKB01000003">
    <property type="protein sequence ID" value="RWR80203.1"/>
    <property type="molecule type" value="Genomic_DNA"/>
</dbReference>
<evidence type="ECO:0000313" key="6">
    <source>
        <dbReference type="EMBL" id="RWR80203.1"/>
    </source>
</evidence>
<dbReference type="Pfam" id="PF03101">
    <property type="entry name" value="FAR1"/>
    <property type="match status" value="1"/>
</dbReference>
<gene>
    <name evidence="6" type="ORF">CKAN_00883000</name>
</gene>
<dbReference type="PANTHER" id="PTHR47718">
    <property type="entry name" value="OS01G0519700 PROTEIN"/>
    <property type="match status" value="1"/>
</dbReference>
<reference evidence="6 7" key="1">
    <citation type="journal article" date="2019" name="Nat. Plants">
        <title>Stout camphor tree genome fills gaps in understanding of flowering plant genome evolution.</title>
        <authorList>
            <person name="Chaw S.M."/>
            <person name="Liu Y.C."/>
            <person name="Wu Y.W."/>
            <person name="Wang H.Y."/>
            <person name="Lin C.I."/>
            <person name="Wu C.S."/>
            <person name="Ke H.M."/>
            <person name="Chang L.Y."/>
            <person name="Hsu C.Y."/>
            <person name="Yang H.T."/>
            <person name="Sudianto E."/>
            <person name="Hsu M.H."/>
            <person name="Wu K.P."/>
            <person name="Wang L.N."/>
            <person name="Leebens-Mack J.H."/>
            <person name="Tsai I.J."/>
        </authorList>
    </citation>
    <scope>NUCLEOTIDE SEQUENCE [LARGE SCALE GENOMIC DNA]</scope>
    <source>
        <strain evidence="7">cv. Chaw 1501</strain>
        <tissue evidence="6">Young leaves</tissue>
    </source>
</reference>
<evidence type="ECO:0000256" key="1">
    <source>
        <dbReference type="ARBA" id="ARBA00022723"/>
    </source>
</evidence>
<sequence length="715" mass="82457">MDTTPSSSSFVHYPVVDENTTPKLGMHFDDLDEAYNFYNAYGKLAGFSIRKESSNRGKDGEVVWKRFVCSGQGKTDEKHWIDKEFVQRRRMQTRFDCKAQLQVKIDKSGGYVVSKFVPQHSHAPTTPSKRLMLRSRRQVPESKRQIINTYDSANVRSKQQMQVLASQSGGLDKIGFTDTNAKNHRRDEKEKKRGLDGQLLFQLFENRKEMGSGFTYTIERDADKKITHVFWANGAFRSAYKVFGDVVTFDTTYKTNCCGLTFAAFVGCNHHGQTTLFGCGFLPNEKTESFEWLFRKWLEAMSFSPPKRIITDQDLAITKAIKNVMPNTVHRYCLWHILDKLPSNLGGVHIHNDGLIDMIKKCVHNSQTSSHFESYWNQIITDNKLMENEWLADIYKIRHMWVPAYIKENFFGGMSTTHRSESMNAFVKQYVEYTNSLLDFILRFDTGVERLRYLEKKEDFENSNGRPEMKTCSPLEKQMANIYTKNLFYKFQDELFMIMSLGVKLVTEDDVSCNFVVKNFLDEQEIEREILWKKDEMHAYCSCKKFEFEGIPCRHLLSVLRHLSIPYVPERYILKQWTKGVTKEILVDDVEIGSATVNSCLARHSHLSCMFAGLIDIASQSREGFEFLVSSYTELEMKLRQVTLNNPTDISIDNGEGLVDSNVVEYHEPSHAVTKGCAKRLKSSKENATKGRLCRGCNKRGVSHDKRNCPVLLNK</sequence>